<name>A0A170PTX3_9ZZZZ</name>
<dbReference type="SUPFAM" id="SSF82861">
    <property type="entry name" value="Mechanosensitive channel protein MscS (YggB), transmembrane region"/>
    <property type="match status" value="1"/>
</dbReference>
<keyword evidence="3" id="KW-1003">Cell membrane</keyword>
<protein>
    <submittedName>
        <fullName evidence="11">Potassium efflux system KefA protein / Small-conductance mechanosensitive channel</fullName>
    </submittedName>
</protein>
<dbReference type="InterPro" id="IPR011066">
    <property type="entry name" value="MscS_channel_C_sf"/>
</dbReference>
<dbReference type="EMBL" id="CZQD01000034">
    <property type="protein sequence ID" value="CUS57002.1"/>
    <property type="molecule type" value="Genomic_DNA"/>
</dbReference>
<dbReference type="Gene3D" id="2.30.30.60">
    <property type="match status" value="1"/>
</dbReference>
<dbReference type="SUPFAM" id="SSF50182">
    <property type="entry name" value="Sm-like ribonucleoproteins"/>
    <property type="match status" value="1"/>
</dbReference>
<feature type="transmembrane region" description="Helical" evidence="8">
    <location>
        <begin position="154"/>
        <end position="173"/>
    </location>
</feature>
<dbReference type="InterPro" id="IPR011014">
    <property type="entry name" value="MscS_channel_TM-2"/>
</dbReference>
<dbReference type="GO" id="GO:0005886">
    <property type="term" value="C:plasma membrane"/>
    <property type="evidence" value="ECO:0007669"/>
    <property type="project" value="UniProtKB-SubCell"/>
</dbReference>
<evidence type="ECO:0000256" key="7">
    <source>
        <dbReference type="SAM" id="MobiDB-lite"/>
    </source>
</evidence>
<feature type="compositionally biased region" description="Basic and acidic residues" evidence="7">
    <location>
        <begin position="510"/>
        <end position="522"/>
    </location>
</feature>
<feature type="transmembrane region" description="Helical" evidence="8">
    <location>
        <begin position="259"/>
        <end position="281"/>
    </location>
</feature>
<evidence type="ECO:0000256" key="3">
    <source>
        <dbReference type="ARBA" id="ARBA00022475"/>
    </source>
</evidence>
<evidence type="ECO:0000256" key="8">
    <source>
        <dbReference type="SAM" id="Phobius"/>
    </source>
</evidence>
<dbReference type="AlphaFoldDB" id="A0A170PTX3"/>
<feature type="domain" description="Mechanosensitive ion channel MscS" evidence="9">
    <location>
        <begin position="308"/>
        <end position="373"/>
    </location>
</feature>
<dbReference type="Gene3D" id="3.30.70.100">
    <property type="match status" value="1"/>
</dbReference>
<evidence type="ECO:0000256" key="4">
    <source>
        <dbReference type="ARBA" id="ARBA00022692"/>
    </source>
</evidence>
<keyword evidence="5 8" id="KW-1133">Transmembrane helix</keyword>
<gene>
    <name evidence="11" type="ORF">MGWOODY_Hyp1464</name>
</gene>
<accession>A0A170PTX3</accession>
<feature type="transmembrane region" description="Helical" evidence="8">
    <location>
        <begin position="219"/>
        <end position="238"/>
    </location>
</feature>
<sequence length="522" mass="57663">MAEDGVTYQKCITGGDGETYCRPVDATEATGQATPPSEDILPPVEDVINPLLKWIEPARPFLDDPAGWLQTKAQQPEFLYPILIQLGCIILALALGALLTPPFKRLITVTLRRFVEPPRREGLDVLHKAVRPALWSILLGLAVSLLSSIDHSLILVRTALSLAIAWLAIRVTMTFLPEELRGLASFLTWTFAIFFALGVLPDVMNWLSSIGPSFGNRRISPVFIFQAILTAAVLLFIANRAAKSMKRRVNHIPKVEPSIRILIGNAIQIVFIVAAALLTLAGLGIPLGALTVISGAIGLGFAFGMQKVVSNFVSGIVLLSERSIKPQDVIEVGETFGVVESLGLRYTSITTQEGKEFLIPNEKLMTDTVINWSFSNKRVRIHKELRIDYTSDLEEAIAIVIAAAKATERVISWPQPVCLVKDFTDECIVLEMRFWIIDPENGTANVGSNILREVWKRFTENGMSVPLRRKELFIEPDSALKVEISRPKRTPDPAPAPEPEENEPEPNTMKQDETKARPPEAD</sequence>
<reference evidence="11" key="1">
    <citation type="submission" date="2015-10" db="EMBL/GenBank/DDBJ databases">
        <authorList>
            <person name="Gilbert D.G."/>
        </authorList>
    </citation>
    <scope>NUCLEOTIDE SEQUENCE</scope>
</reference>
<comment type="similarity">
    <text evidence="2">Belongs to the MscS (TC 1.A.23) family.</text>
</comment>
<keyword evidence="6 8" id="KW-0472">Membrane</keyword>
<dbReference type="InterPro" id="IPR049278">
    <property type="entry name" value="MS_channel_C"/>
</dbReference>
<evidence type="ECO:0000256" key="6">
    <source>
        <dbReference type="ARBA" id="ARBA00023136"/>
    </source>
</evidence>
<dbReference type="InterPro" id="IPR023408">
    <property type="entry name" value="MscS_beta-dom_sf"/>
</dbReference>
<evidence type="ECO:0000256" key="5">
    <source>
        <dbReference type="ARBA" id="ARBA00022989"/>
    </source>
</evidence>
<dbReference type="PANTHER" id="PTHR30347:SF1">
    <property type="entry name" value="MECHANOSENSITIVE CHANNEL MSCK"/>
    <property type="match status" value="1"/>
</dbReference>
<dbReference type="Pfam" id="PF21082">
    <property type="entry name" value="MS_channel_3rd"/>
    <property type="match status" value="1"/>
</dbReference>
<dbReference type="SUPFAM" id="SSF82689">
    <property type="entry name" value="Mechanosensitive channel protein MscS (YggB), C-terminal domain"/>
    <property type="match status" value="1"/>
</dbReference>
<proteinExistence type="inferred from homology"/>
<keyword evidence="4 8" id="KW-0812">Transmembrane</keyword>
<evidence type="ECO:0000256" key="1">
    <source>
        <dbReference type="ARBA" id="ARBA00004651"/>
    </source>
</evidence>
<dbReference type="InterPro" id="IPR006685">
    <property type="entry name" value="MscS_channel_2nd"/>
</dbReference>
<dbReference type="InterPro" id="IPR052702">
    <property type="entry name" value="MscS-like_channel"/>
</dbReference>
<dbReference type="PANTHER" id="PTHR30347">
    <property type="entry name" value="POTASSIUM CHANNEL RELATED"/>
    <property type="match status" value="1"/>
</dbReference>
<dbReference type="GO" id="GO:0055085">
    <property type="term" value="P:transmembrane transport"/>
    <property type="evidence" value="ECO:0007669"/>
    <property type="project" value="InterPro"/>
</dbReference>
<feature type="domain" description="Mechanosensitive ion channel MscS C-terminal" evidence="10">
    <location>
        <begin position="387"/>
        <end position="464"/>
    </location>
</feature>
<feature type="transmembrane region" description="Helical" evidence="8">
    <location>
        <begin position="287"/>
        <end position="305"/>
    </location>
</feature>
<feature type="transmembrane region" description="Helical" evidence="8">
    <location>
        <begin position="180"/>
        <end position="199"/>
    </location>
</feature>
<dbReference type="Pfam" id="PF00924">
    <property type="entry name" value="MS_channel_2nd"/>
    <property type="match status" value="1"/>
</dbReference>
<evidence type="ECO:0000259" key="10">
    <source>
        <dbReference type="Pfam" id="PF21082"/>
    </source>
</evidence>
<organism evidence="11">
    <name type="scientific">hydrothermal vent metagenome</name>
    <dbReference type="NCBI Taxonomy" id="652676"/>
    <lineage>
        <taxon>unclassified sequences</taxon>
        <taxon>metagenomes</taxon>
        <taxon>ecological metagenomes</taxon>
    </lineage>
</organism>
<comment type="subcellular location">
    <subcellularLocation>
        <location evidence="1">Cell membrane</location>
        <topology evidence="1">Multi-pass membrane protein</topology>
    </subcellularLocation>
</comment>
<dbReference type="InterPro" id="IPR010920">
    <property type="entry name" value="LSM_dom_sf"/>
</dbReference>
<dbReference type="Gene3D" id="1.10.287.1260">
    <property type="match status" value="1"/>
</dbReference>
<feature type="transmembrane region" description="Helical" evidence="8">
    <location>
        <begin position="78"/>
        <end position="99"/>
    </location>
</feature>
<evidence type="ECO:0000259" key="9">
    <source>
        <dbReference type="Pfam" id="PF00924"/>
    </source>
</evidence>
<evidence type="ECO:0000313" key="11">
    <source>
        <dbReference type="EMBL" id="CUS57002.1"/>
    </source>
</evidence>
<evidence type="ECO:0000256" key="2">
    <source>
        <dbReference type="ARBA" id="ARBA00008017"/>
    </source>
</evidence>
<feature type="region of interest" description="Disordered" evidence="7">
    <location>
        <begin position="483"/>
        <end position="522"/>
    </location>
</feature>